<keyword evidence="2" id="KW-1185">Reference proteome</keyword>
<gene>
    <name evidence="1" type="ORF">CEXT_395521</name>
</gene>
<dbReference type="AlphaFoldDB" id="A0AAV4TDT3"/>
<sequence length="85" mass="10125">MLREYRRCMENRSQVREELIEKTFENLRSIPEPECYECKFGVPKRRTDDIHLTLPQIFDAKSRDRSTLCILNQPQGHSSAKSQRL</sequence>
<evidence type="ECO:0000313" key="1">
    <source>
        <dbReference type="EMBL" id="GIY43017.1"/>
    </source>
</evidence>
<name>A0AAV4TDT3_CAEEX</name>
<dbReference type="Proteomes" id="UP001054945">
    <property type="component" value="Unassembled WGS sequence"/>
</dbReference>
<dbReference type="EMBL" id="BPLR01010919">
    <property type="protein sequence ID" value="GIY43017.1"/>
    <property type="molecule type" value="Genomic_DNA"/>
</dbReference>
<evidence type="ECO:0000313" key="2">
    <source>
        <dbReference type="Proteomes" id="UP001054945"/>
    </source>
</evidence>
<organism evidence="1 2">
    <name type="scientific">Caerostris extrusa</name>
    <name type="common">Bark spider</name>
    <name type="synonym">Caerostris bankana</name>
    <dbReference type="NCBI Taxonomy" id="172846"/>
    <lineage>
        <taxon>Eukaryota</taxon>
        <taxon>Metazoa</taxon>
        <taxon>Ecdysozoa</taxon>
        <taxon>Arthropoda</taxon>
        <taxon>Chelicerata</taxon>
        <taxon>Arachnida</taxon>
        <taxon>Araneae</taxon>
        <taxon>Araneomorphae</taxon>
        <taxon>Entelegynae</taxon>
        <taxon>Araneoidea</taxon>
        <taxon>Araneidae</taxon>
        <taxon>Caerostris</taxon>
    </lineage>
</organism>
<reference evidence="1 2" key="1">
    <citation type="submission" date="2021-06" db="EMBL/GenBank/DDBJ databases">
        <title>Caerostris extrusa draft genome.</title>
        <authorList>
            <person name="Kono N."/>
            <person name="Arakawa K."/>
        </authorList>
    </citation>
    <scope>NUCLEOTIDE SEQUENCE [LARGE SCALE GENOMIC DNA]</scope>
</reference>
<protein>
    <submittedName>
        <fullName evidence="1">Uncharacterized protein</fullName>
    </submittedName>
</protein>
<proteinExistence type="predicted"/>
<accession>A0AAV4TDT3</accession>
<comment type="caution">
    <text evidence="1">The sequence shown here is derived from an EMBL/GenBank/DDBJ whole genome shotgun (WGS) entry which is preliminary data.</text>
</comment>